<keyword evidence="12 15" id="KW-0326">Glycosidase</keyword>
<keyword evidence="7 17" id="KW-0732">Signal</keyword>
<dbReference type="InterPro" id="IPR001579">
    <property type="entry name" value="Glyco_hydro_18_chit_AS"/>
</dbReference>
<evidence type="ECO:0000256" key="16">
    <source>
        <dbReference type="SAM" id="MobiDB-lite"/>
    </source>
</evidence>
<dbReference type="PROSITE" id="PS51910">
    <property type="entry name" value="GH18_2"/>
    <property type="match status" value="1"/>
</dbReference>
<dbReference type="GO" id="GO:0008843">
    <property type="term" value="F:endochitinase activity"/>
    <property type="evidence" value="ECO:0007669"/>
    <property type="project" value="UniProtKB-EC"/>
</dbReference>
<dbReference type="InterPro" id="IPR029070">
    <property type="entry name" value="Chitinase_insertion_sf"/>
</dbReference>
<keyword evidence="11" id="KW-0119">Carbohydrate metabolism</keyword>
<keyword evidence="8 15" id="KW-0378">Hydrolase</keyword>
<feature type="signal peptide" evidence="17">
    <location>
        <begin position="1"/>
        <end position="18"/>
    </location>
</feature>
<dbReference type="STRING" id="1042311.A0A2T3ZQU0"/>
<dbReference type="EC" id="3.2.1.14" evidence="4"/>
<feature type="domain" description="GH18" evidence="18">
    <location>
        <begin position="151"/>
        <end position="517"/>
    </location>
</feature>
<sequence length="538" mass="58580">MLKLFCAALPLVARVALAAPTVAERCQAPEQHSVPLSSPVSSGLTASLPFGSEPLDTEPIVVDPFASQSSHLEPLAPNPLDLGSGAESPVPPLSDPLLDNPTPGPFSSPASSSSARNDTSSQSEAKPPFFKPSNTGTTNEKSSWTRPQGKKKNVVYFTNWSIYGANFLPQHVPADEITHLLYAFAGIASDGSVISIDTWGDEQKRLGDDQSWDESGNNVHGAIEQVFLLKKTHRSMKTLLSIGGWTASQEGKFDPAISSAAGRSQFARTAVELLARWGFDGLDIDYEYPLSGEEAENFAYLLRECREALDDYAQRNNQDYHYLLTVATPAGPLHYNILDMQGMDRYVDAWHLMAYDYAGSWDDTSGNQANVFADPYHPTSTKFNSNDAVDGYLANGIDPSKIIFGLPLYGRSFMNTQGIGQPYQGLGQGSIEQGVWLYRDLPRPNSDVYISRKIIAAFCYDAATEELVSYDTVETARMKAGYLMSRGLGGAVFWEASGDKTGEDSLVITVARELGDLDDSMNMLDYPESPFDNIRGAA</sequence>
<keyword evidence="20" id="KW-1185">Reference proteome</keyword>
<dbReference type="PANTHER" id="PTHR11177:SF384">
    <property type="entry name" value="CHITINASE"/>
    <property type="match status" value="1"/>
</dbReference>
<evidence type="ECO:0000256" key="13">
    <source>
        <dbReference type="ARBA" id="ARBA00023326"/>
    </source>
</evidence>
<dbReference type="Proteomes" id="UP000240493">
    <property type="component" value="Unassembled WGS sequence"/>
</dbReference>
<evidence type="ECO:0000256" key="2">
    <source>
        <dbReference type="ARBA" id="ARBA00004613"/>
    </source>
</evidence>
<proteinExistence type="inferred from homology"/>
<dbReference type="GO" id="GO:0000272">
    <property type="term" value="P:polysaccharide catabolic process"/>
    <property type="evidence" value="ECO:0007669"/>
    <property type="project" value="UniProtKB-KW"/>
</dbReference>
<evidence type="ECO:0000256" key="11">
    <source>
        <dbReference type="ARBA" id="ARBA00023277"/>
    </source>
</evidence>
<dbReference type="GO" id="GO:0005576">
    <property type="term" value="C:extracellular region"/>
    <property type="evidence" value="ECO:0007669"/>
    <property type="project" value="UniProtKB-SubCell"/>
</dbReference>
<evidence type="ECO:0000256" key="6">
    <source>
        <dbReference type="ARBA" id="ARBA00022685"/>
    </source>
</evidence>
<dbReference type="PROSITE" id="PS01095">
    <property type="entry name" value="GH18_1"/>
    <property type="match status" value="1"/>
</dbReference>
<organism evidence="19 20">
    <name type="scientific">Trichoderma asperellum (strain ATCC 204424 / CBS 433.97 / NBRC 101777)</name>
    <dbReference type="NCBI Taxonomy" id="1042311"/>
    <lineage>
        <taxon>Eukaryota</taxon>
        <taxon>Fungi</taxon>
        <taxon>Dikarya</taxon>
        <taxon>Ascomycota</taxon>
        <taxon>Pezizomycotina</taxon>
        <taxon>Sordariomycetes</taxon>
        <taxon>Hypocreomycetidae</taxon>
        <taxon>Hypocreales</taxon>
        <taxon>Hypocreaceae</taxon>
        <taxon>Trichoderma</taxon>
    </lineage>
</organism>
<dbReference type="Gene3D" id="3.10.50.10">
    <property type="match status" value="1"/>
</dbReference>
<dbReference type="OrthoDB" id="76388at2759"/>
<evidence type="ECO:0000256" key="7">
    <source>
        <dbReference type="ARBA" id="ARBA00022729"/>
    </source>
</evidence>
<evidence type="ECO:0000313" key="20">
    <source>
        <dbReference type="Proteomes" id="UP000240493"/>
    </source>
</evidence>
<keyword evidence="5" id="KW-0964">Secreted</keyword>
<evidence type="ECO:0000259" key="18">
    <source>
        <dbReference type="PROSITE" id="PS51910"/>
    </source>
</evidence>
<dbReference type="InterPro" id="IPR001223">
    <property type="entry name" value="Glyco_hydro18_cat"/>
</dbReference>
<dbReference type="FunFam" id="3.20.20.80:FF:000075">
    <property type="entry name" value="Sporulation-specific chitinase"/>
    <property type="match status" value="1"/>
</dbReference>
<comment type="similarity">
    <text evidence="3">Belongs to the glycosyl hydrolase 18 family. Chitinase class V subfamily.</text>
</comment>
<protein>
    <recommendedName>
        <fullName evidence="4">chitinase</fullName>
        <ecNumber evidence="4">3.2.1.14</ecNumber>
    </recommendedName>
</protein>
<evidence type="ECO:0000256" key="17">
    <source>
        <dbReference type="SAM" id="SignalP"/>
    </source>
</evidence>
<dbReference type="FunFam" id="3.10.50.10:FF:000005">
    <property type="entry name" value="Endochitinase B1"/>
    <property type="match status" value="1"/>
</dbReference>
<dbReference type="GO" id="GO:0006032">
    <property type="term" value="P:chitin catabolic process"/>
    <property type="evidence" value="ECO:0007669"/>
    <property type="project" value="UniProtKB-KW"/>
</dbReference>
<dbReference type="AlphaFoldDB" id="A0A2T3ZQU0"/>
<dbReference type="GO" id="GO:0008061">
    <property type="term" value="F:chitin binding"/>
    <property type="evidence" value="ECO:0007669"/>
    <property type="project" value="InterPro"/>
</dbReference>
<evidence type="ECO:0000313" key="19">
    <source>
        <dbReference type="EMBL" id="PTB47177.1"/>
    </source>
</evidence>
<evidence type="ECO:0000256" key="9">
    <source>
        <dbReference type="ARBA" id="ARBA00023024"/>
    </source>
</evidence>
<dbReference type="SUPFAM" id="SSF54556">
    <property type="entry name" value="Chitinase insertion domain"/>
    <property type="match status" value="1"/>
</dbReference>
<dbReference type="EMBL" id="KZ679256">
    <property type="protein sequence ID" value="PTB47177.1"/>
    <property type="molecule type" value="Genomic_DNA"/>
</dbReference>
<comment type="subcellular location">
    <subcellularLocation>
        <location evidence="2">Secreted</location>
    </subcellularLocation>
</comment>
<dbReference type="InterPro" id="IPR011583">
    <property type="entry name" value="Chitinase_II/V-like_cat"/>
</dbReference>
<dbReference type="InterPro" id="IPR050314">
    <property type="entry name" value="Glycosyl_Hydrlase_18"/>
</dbReference>
<evidence type="ECO:0000256" key="14">
    <source>
        <dbReference type="ARBA" id="ARBA00059391"/>
    </source>
</evidence>
<keyword evidence="6" id="KW-0165">Cleavage on pair of basic residues</keyword>
<reference evidence="19 20" key="1">
    <citation type="submission" date="2016-07" db="EMBL/GenBank/DDBJ databases">
        <title>Multiple horizontal gene transfer events from other fungi enriched the ability of initially mycotrophic Trichoderma (Ascomycota) to feed on dead plant biomass.</title>
        <authorList>
            <consortium name="DOE Joint Genome Institute"/>
            <person name="Aerts A."/>
            <person name="Atanasova L."/>
            <person name="Chenthamara K."/>
            <person name="Zhang J."/>
            <person name="Grujic M."/>
            <person name="Henrissat B."/>
            <person name="Kuo A."/>
            <person name="Salamov A."/>
            <person name="Lipzen A."/>
            <person name="Labutti K."/>
            <person name="Barry K."/>
            <person name="Miao Y."/>
            <person name="Rahimi M.J."/>
            <person name="Shen Q."/>
            <person name="Grigoriev I.V."/>
            <person name="Kubicek C.P."/>
            <person name="Druzhinina I.S."/>
        </authorList>
    </citation>
    <scope>NUCLEOTIDE SEQUENCE [LARGE SCALE GENOMIC DNA]</scope>
    <source>
        <strain evidence="19 20">CBS 433.97</strain>
    </source>
</reference>
<dbReference type="CDD" id="cd06548">
    <property type="entry name" value="GH18_chitinase"/>
    <property type="match status" value="1"/>
</dbReference>
<comment type="catalytic activity">
    <reaction evidence="1">
        <text>Random endo-hydrolysis of N-acetyl-beta-D-glucosaminide (1-&gt;4)-beta-linkages in chitin and chitodextrins.</text>
        <dbReference type="EC" id="3.2.1.14"/>
    </reaction>
</comment>
<evidence type="ECO:0000256" key="3">
    <source>
        <dbReference type="ARBA" id="ARBA00008682"/>
    </source>
</evidence>
<evidence type="ECO:0000256" key="10">
    <source>
        <dbReference type="ARBA" id="ARBA00023145"/>
    </source>
</evidence>
<evidence type="ECO:0000256" key="4">
    <source>
        <dbReference type="ARBA" id="ARBA00012729"/>
    </source>
</evidence>
<feature type="region of interest" description="Disordered" evidence="16">
    <location>
        <begin position="29"/>
        <end position="51"/>
    </location>
</feature>
<keyword evidence="10" id="KW-0865">Zymogen</keyword>
<feature type="chain" id="PRO_5015725279" description="chitinase" evidence="17">
    <location>
        <begin position="19"/>
        <end position="538"/>
    </location>
</feature>
<comment type="function">
    <text evidence="14">Secreted chitinase involved in the degradation of chitin, a component of the cell walls of fungi and exoskeletal elements of some animals (including worms and arthropods). Plays a morphogenetic role during apical growth, cell division and differentiation (cell wall morphogenesis). Also acts as an antifungal agent. Involved in the degradation and further assimilation of phytopathogenic fungi, namely mycoparasitism, the major mechanism accounting for the antagonistic activity against phytopathogenic fungi displayed by Trichoderma.</text>
</comment>
<keyword evidence="13" id="KW-0624">Polysaccharide degradation</keyword>
<feature type="compositionally biased region" description="Low complexity" evidence="16">
    <location>
        <begin position="33"/>
        <end position="44"/>
    </location>
</feature>
<accession>A0A2T3ZQU0</accession>
<dbReference type="Pfam" id="PF00704">
    <property type="entry name" value="Glyco_hydro_18"/>
    <property type="match status" value="1"/>
</dbReference>
<name>A0A2T3ZQU0_TRIA4</name>
<dbReference type="SUPFAM" id="SSF51445">
    <property type="entry name" value="(Trans)glycosidases"/>
    <property type="match status" value="1"/>
</dbReference>
<dbReference type="PANTHER" id="PTHR11177">
    <property type="entry name" value="CHITINASE"/>
    <property type="match status" value="1"/>
</dbReference>
<keyword evidence="9" id="KW-0146">Chitin degradation</keyword>
<dbReference type="SMART" id="SM00636">
    <property type="entry name" value="Glyco_18"/>
    <property type="match status" value="1"/>
</dbReference>
<feature type="compositionally biased region" description="Polar residues" evidence="16">
    <location>
        <begin position="132"/>
        <end position="146"/>
    </location>
</feature>
<evidence type="ECO:0000256" key="8">
    <source>
        <dbReference type="ARBA" id="ARBA00022801"/>
    </source>
</evidence>
<evidence type="ECO:0000256" key="12">
    <source>
        <dbReference type="ARBA" id="ARBA00023295"/>
    </source>
</evidence>
<dbReference type="Gene3D" id="3.20.20.80">
    <property type="entry name" value="Glycosidases"/>
    <property type="match status" value="1"/>
</dbReference>
<evidence type="ECO:0000256" key="15">
    <source>
        <dbReference type="RuleBase" id="RU000489"/>
    </source>
</evidence>
<evidence type="ECO:0000256" key="1">
    <source>
        <dbReference type="ARBA" id="ARBA00000822"/>
    </source>
</evidence>
<feature type="region of interest" description="Disordered" evidence="16">
    <location>
        <begin position="67"/>
        <end position="148"/>
    </location>
</feature>
<feature type="compositionally biased region" description="Low complexity" evidence="16">
    <location>
        <begin position="95"/>
        <end position="123"/>
    </location>
</feature>
<evidence type="ECO:0000256" key="5">
    <source>
        <dbReference type="ARBA" id="ARBA00022525"/>
    </source>
</evidence>
<gene>
    <name evidence="19" type="ORF">M441DRAFT_64414</name>
</gene>
<dbReference type="InterPro" id="IPR017853">
    <property type="entry name" value="GH"/>
</dbReference>